<dbReference type="InterPro" id="IPR032704">
    <property type="entry name" value="Cms1"/>
</dbReference>
<dbReference type="Proteomes" id="UP001161247">
    <property type="component" value="Chromosome 9"/>
</dbReference>
<protein>
    <submittedName>
        <fullName evidence="2">OLC1v1018817C1</fullName>
    </submittedName>
</protein>
<keyword evidence="3" id="KW-1185">Reference proteome</keyword>
<dbReference type="PANTHER" id="PTHR24030:SF0">
    <property type="entry name" value="PROTEIN CMSS1"/>
    <property type="match status" value="1"/>
</dbReference>
<dbReference type="GO" id="GO:0030686">
    <property type="term" value="C:90S preribosome"/>
    <property type="evidence" value="ECO:0007669"/>
    <property type="project" value="TreeGrafter"/>
</dbReference>
<feature type="compositionally biased region" description="Basic residues" evidence="1">
    <location>
        <begin position="33"/>
        <end position="45"/>
    </location>
</feature>
<feature type="region of interest" description="Disordered" evidence="1">
    <location>
        <begin position="1"/>
        <end position="59"/>
    </location>
</feature>
<dbReference type="SUPFAM" id="SSF52540">
    <property type="entry name" value="P-loop containing nucleoside triphosphate hydrolases"/>
    <property type="match status" value="1"/>
</dbReference>
<accession>A0AAV1ECX2</accession>
<sequence>MGSRNDRNHKKKGVNLGPKRSSFQKKKTELVKKKNKNSKKKKGVNGKKDEIRVRNDEKNYENGVEMVEEKSGGKVAKRRKSSKNEDLVPFPTASQQLNYFLNQYQSGNGIQLSALELEAYKDEYMLELKEKKSQTSLAVQMKSAFGSSYQEVLCHKQIAEGKIDPGNPALLVISSSALRSLELFREFRPLTKECPAVKLFSKHMKIEEQVSLLKNRVNIACGTPNRIKKLIDMGALGLSRLAMVVLDMHKDVKGYSLFTLPQVREEFWDLFKTHFHERMLGGDMRICLYGNTLATKTPSATTEAMDD</sequence>
<reference evidence="2" key="1">
    <citation type="submission" date="2023-03" db="EMBL/GenBank/DDBJ databases">
        <authorList>
            <person name="Julca I."/>
        </authorList>
    </citation>
    <scope>NUCLEOTIDE SEQUENCE</scope>
</reference>
<dbReference type="PANTHER" id="PTHR24030">
    <property type="entry name" value="PROTEIN CMSS1"/>
    <property type="match status" value="1"/>
</dbReference>
<evidence type="ECO:0000313" key="3">
    <source>
        <dbReference type="Proteomes" id="UP001161247"/>
    </source>
</evidence>
<evidence type="ECO:0000256" key="1">
    <source>
        <dbReference type="SAM" id="MobiDB-lite"/>
    </source>
</evidence>
<feature type="compositionally biased region" description="Basic and acidic residues" evidence="1">
    <location>
        <begin position="46"/>
        <end position="59"/>
    </location>
</feature>
<gene>
    <name evidence="2" type="ORF">OLC1_LOCUS23485</name>
</gene>
<dbReference type="EMBL" id="OX459126">
    <property type="protein sequence ID" value="CAI9117422.1"/>
    <property type="molecule type" value="Genomic_DNA"/>
</dbReference>
<proteinExistence type="predicted"/>
<dbReference type="Pfam" id="PF14617">
    <property type="entry name" value="CMS1"/>
    <property type="match status" value="1"/>
</dbReference>
<dbReference type="GO" id="GO:0005634">
    <property type="term" value="C:nucleus"/>
    <property type="evidence" value="ECO:0007669"/>
    <property type="project" value="TreeGrafter"/>
</dbReference>
<dbReference type="Gene3D" id="3.40.50.300">
    <property type="entry name" value="P-loop containing nucleotide triphosphate hydrolases"/>
    <property type="match status" value="1"/>
</dbReference>
<organism evidence="2 3">
    <name type="scientific">Oldenlandia corymbosa var. corymbosa</name>
    <dbReference type="NCBI Taxonomy" id="529605"/>
    <lineage>
        <taxon>Eukaryota</taxon>
        <taxon>Viridiplantae</taxon>
        <taxon>Streptophyta</taxon>
        <taxon>Embryophyta</taxon>
        <taxon>Tracheophyta</taxon>
        <taxon>Spermatophyta</taxon>
        <taxon>Magnoliopsida</taxon>
        <taxon>eudicotyledons</taxon>
        <taxon>Gunneridae</taxon>
        <taxon>Pentapetalae</taxon>
        <taxon>asterids</taxon>
        <taxon>lamiids</taxon>
        <taxon>Gentianales</taxon>
        <taxon>Rubiaceae</taxon>
        <taxon>Rubioideae</taxon>
        <taxon>Spermacoceae</taxon>
        <taxon>Hedyotis-Oldenlandia complex</taxon>
        <taxon>Oldenlandia</taxon>
    </lineage>
</organism>
<evidence type="ECO:0000313" key="2">
    <source>
        <dbReference type="EMBL" id="CAI9117422.1"/>
    </source>
</evidence>
<dbReference type="InterPro" id="IPR027417">
    <property type="entry name" value="P-loop_NTPase"/>
</dbReference>
<dbReference type="AlphaFoldDB" id="A0AAV1ECX2"/>
<name>A0AAV1ECX2_OLDCO</name>